<feature type="transmembrane region" description="Helical" evidence="1">
    <location>
        <begin position="211"/>
        <end position="229"/>
    </location>
</feature>
<keyword evidence="1" id="KW-0812">Transmembrane</keyword>
<dbReference type="InterPro" id="IPR002656">
    <property type="entry name" value="Acyl_transf_3_dom"/>
</dbReference>
<evidence type="ECO:0000313" key="4">
    <source>
        <dbReference type="Proteomes" id="UP000095141"/>
    </source>
</evidence>
<keyword evidence="1" id="KW-1133">Transmembrane helix</keyword>
<dbReference type="GO" id="GO:0016747">
    <property type="term" value="F:acyltransferase activity, transferring groups other than amino-acyl groups"/>
    <property type="evidence" value="ECO:0007669"/>
    <property type="project" value="InterPro"/>
</dbReference>
<dbReference type="Proteomes" id="UP000095141">
    <property type="component" value="Unassembled WGS sequence"/>
</dbReference>
<sequence length="346" mass="39780">MESIKKNKNRQSNIELLRIVLILMIIVLHYNNGAMGGALANIHNGTFSYYFVHFTESLSSVAVNIFILITGYFSYNKNKIFISKIARLVLLMIFWGLSLSLFTMLVLNPALFTVHNCLKMVKIAISQWFVIIYSILYLLIPYINTVIRVISKKNYQKLLIIAIFFFYIWPTFYTSTTSNDAGYGIVNFVCLYLIGAYIRKFQTAKIAKWKSFCVYVVLSGITMVFSLYFENAWNYNSIFVLGGAVALFEFFISLNIKYNPLINTLASFTFSVYLINVNGLFNKYLCQVIFHSNEYWQSPMVAFNGIIAMIGIYVIGICLEFLRSILLDKKIFKPLIKIVNGTIEVQ</sequence>
<feature type="transmembrane region" description="Helical" evidence="1">
    <location>
        <begin position="235"/>
        <end position="254"/>
    </location>
</feature>
<feature type="transmembrane region" description="Helical" evidence="1">
    <location>
        <begin position="261"/>
        <end position="281"/>
    </location>
</feature>
<dbReference type="EMBL" id="MCNS01000018">
    <property type="protein sequence ID" value="OCX46817.1"/>
    <property type="molecule type" value="Genomic_DNA"/>
</dbReference>
<feature type="transmembrane region" description="Helical" evidence="1">
    <location>
        <begin position="158"/>
        <end position="175"/>
    </location>
</feature>
<dbReference type="AlphaFoldDB" id="A0A1C2G5S9"/>
<feature type="transmembrane region" description="Helical" evidence="1">
    <location>
        <begin position="181"/>
        <end position="199"/>
    </location>
</feature>
<evidence type="ECO:0000259" key="2">
    <source>
        <dbReference type="Pfam" id="PF01757"/>
    </source>
</evidence>
<gene>
    <name evidence="3" type="ORF">BFD03_08865</name>
</gene>
<feature type="transmembrane region" description="Helical" evidence="1">
    <location>
        <begin position="50"/>
        <end position="73"/>
    </location>
</feature>
<protein>
    <recommendedName>
        <fullName evidence="2">Acyltransferase 3 domain-containing protein</fullName>
    </recommendedName>
</protein>
<comment type="caution">
    <text evidence="3">The sequence shown here is derived from an EMBL/GenBank/DDBJ whole genome shotgun (WGS) entry which is preliminary data.</text>
</comment>
<proteinExistence type="predicted"/>
<evidence type="ECO:0000313" key="3">
    <source>
        <dbReference type="EMBL" id="OCX46817.1"/>
    </source>
</evidence>
<dbReference type="Pfam" id="PF01757">
    <property type="entry name" value="Acyl_transf_3"/>
    <property type="match status" value="1"/>
</dbReference>
<evidence type="ECO:0000256" key="1">
    <source>
        <dbReference type="SAM" id="Phobius"/>
    </source>
</evidence>
<feature type="transmembrane region" description="Helical" evidence="1">
    <location>
        <begin position="85"/>
        <end position="107"/>
    </location>
</feature>
<feature type="domain" description="Acyltransferase 3" evidence="2">
    <location>
        <begin position="13"/>
        <end position="315"/>
    </location>
</feature>
<dbReference type="RefSeq" id="WP_066035964.1">
    <property type="nucleotide sequence ID" value="NZ_CP136906.1"/>
</dbReference>
<organism evidence="3 4">
    <name type="scientific">Limosilactobacillus reuteri</name>
    <name type="common">Lactobacillus reuteri</name>
    <dbReference type="NCBI Taxonomy" id="1598"/>
    <lineage>
        <taxon>Bacteria</taxon>
        <taxon>Bacillati</taxon>
        <taxon>Bacillota</taxon>
        <taxon>Bacilli</taxon>
        <taxon>Lactobacillales</taxon>
        <taxon>Lactobacillaceae</taxon>
        <taxon>Limosilactobacillus</taxon>
    </lineage>
</organism>
<accession>A0A1C2G5S9</accession>
<feature type="transmembrane region" description="Helical" evidence="1">
    <location>
        <begin position="301"/>
        <end position="322"/>
    </location>
</feature>
<reference evidence="3 4" key="1">
    <citation type="submission" date="2016-08" db="EMBL/GenBank/DDBJ databases">
        <title>Probiotic bacterium isolated from chicken gut.</title>
        <authorList>
            <person name="Levy J.L."/>
            <person name="Hassan H.M."/>
            <person name="Mendoza M.A."/>
        </authorList>
    </citation>
    <scope>NUCLEOTIDE SEQUENCE [LARGE SCALE GENOMIC DNA]</scope>
    <source>
        <strain evidence="3 4">P43</strain>
    </source>
</reference>
<feature type="transmembrane region" description="Helical" evidence="1">
    <location>
        <begin position="127"/>
        <end position="146"/>
    </location>
</feature>
<keyword evidence="1" id="KW-0472">Membrane</keyword>
<name>A0A1C2G5S9_LIMRT</name>